<dbReference type="GO" id="GO:0009089">
    <property type="term" value="P:lysine biosynthetic process via diaminopimelate"/>
    <property type="evidence" value="ECO:0007669"/>
    <property type="project" value="UniProtKB-UniRule"/>
</dbReference>
<reference evidence="16" key="1">
    <citation type="submission" date="2017-05" db="EMBL/GenBank/DDBJ databases">
        <authorList>
            <person name="Ray J."/>
            <person name="Price M."/>
            <person name="Deutschbauer A."/>
        </authorList>
    </citation>
    <scope>NUCLEOTIDE SEQUENCE [LARGE SCALE GENOMIC DNA]</scope>
    <source>
        <strain evidence="16">DSM 19842</strain>
    </source>
</reference>
<dbReference type="EMBL" id="CP021235">
    <property type="protein sequence ID" value="ARS34805.1"/>
    <property type="molecule type" value="Genomic_DNA"/>
</dbReference>
<accession>A0A1X9YPJ7</accession>
<proteinExistence type="inferred from homology"/>
<dbReference type="InterPro" id="IPR000846">
    <property type="entry name" value="DapB_N"/>
</dbReference>
<dbReference type="InterPro" id="IPR022663">
    <property type="entry name" value="DapB_C"/>
</dbReference>
<evidence type="ECO:0000256" key="2">
    <source>
        <dbReference type="ARBA" id="ARBA00022605"/>
    </source>
</evidence>
<evidence type="ECO:0000256" key="7">
    <source>
        <dbReference type="ARBA" id="ARBA00023154"/>
    </source>
</evidence>
<dbReference type="CDD" id="cd02274">
    <property type="entry name" value="DHDPR_N"/>
    <property type="match status" value="1"/>
</dbReference>
<sequence>MRILLIGYGKMGKIIEQIAVAKGHEVVGKISHTNSEELQQYTSGNTDVAIEFTHPTSAFANISYCLSQGIPVVSGSTGWLEKFDEATQLCEQHKGAFFYASNFSVGVNLFFHFNAYIASKMQEYKEYEVAIREIHHLQKVDKPSGTGITTAEGILASYKDLSGWVSDNPEEKAKLNIASEREPDVVGTHIVTYSSDIDTIELGHTAHSRAGFAEGAVMAAAWLQGRQGVYGMKDMLNL</sequence>
<dbReference type="Pfam" id="PF05173">
    <property type="entry name" value="DapB_C"/>
    <property type="match status" value="1"/>
</dbReference>
<evidence type="ECO:0000259" key="14">
    <source>
        <dbReference type="Pfam" id="PF05173"/>
    </source>
</evidence>
<evidence type="ECO:0000256" key="1">
    <source>
        <dbReference type="ARBA" id="ARBA00006642"/>
    </source>
</evidence>
<dbReference type="PANTHER" id="PTHR20836:SF0">
    <property type="entry name" value="4-HYDROXY-TETRAHYDRODIPICOLINATE REDUCTASE 1, CHLOROPLASTIC-RELATED"/>
    <property type="match status" value="1"/>
</dbReference>
<feature type="domain" description="Dihydrodipicolinate reductase N-terminal" evidence="13">
    <location>
        <begin position="1"/>
        <end position="103"/>
    </location>
</feature>
<keyword evidence="7" id="KW-0457">Lysine biosynthesis</keyword>
<dbReference type="NCBIfam" id="TIGR00036">
    <property type="entry name" value="dapB"/>
    <property type="match status" value="1"/>
</dbReference>
<evidence type="ECO:0000313" key="15">
    <source>
        <dbReference type="EMBL" id="ARS34805.1"/>
    </source>
</evidence>
<dbReference type="Gene3D" id="3.30.360.10">
    <property type="entry name" value="Dihydrodipicolinate Reductase, domain 2"/>
    <property type="match status" value="1"/>
</dbReference>
<dbReference type="GO" id="GO:0008839">
    <property type="term" value="F:4-hydroxy-tetrahydrodipicolinate reductase"/>
    <property type="evidence" value="ECO:0007669"/>
    <property type="project" value="UniProtKB-UniRule"/>
</dbReference>
<dbReference type="SUPFAM" id="SSF51735">
    <property type="entry name" value="NAD(P)-binding Rossmann-fold domains"/>
    <property type="match status" value="1"/>
</dbReference>
<keyword evidence="2" id="KW-0028">Amino-acid biosynthesis</keyword>
<evidence type="ECO:0000256" key="6">
    <source>
        <dbReference type="ARBA" id="ARBA00023027"/>
    </source>
</evidence>
<keyword evidence="5" id="KW-0560">Oxidoreductase</keyword>
<keyword evidence="4" id="KW-0220">Diaminopimelate biosynthesis</keyword>
<evidence type="ECO:0000256" key="4">
    <source>
        <dbReference type="ARBA" id="ARBA00022915"/>
    </source>
</evidence>
<comment type="catalytic activity">
    <reaction evidence="10">
        <text>(S)-2,3,4,5-tetrahydrodipicolinate + NADP(+) + H2O = (2S,4S)-4-hydroxy-2,3,4,5-tetrahydrodipicolinate + NADPH + H(+)</text>
        <dbReference type="Rhea" id="RHEA:35331"/>
        <dbReference type="ChEBI" id="CHEBI:15377"/>
        <dbReference type="ChEBI" id="CHEBI:15378"/>
        <dbReference type="ChEBI" id="CHEBI:16845"/>
        <dbReference type="ChEBI" id="CHEBI:57783"/>
        <dbReference type="ChEBI" id="CHEBI:58349"/>
        <dbReference type="ChEBI" id="CHEBI:67139"/>
        <dbReference type="EC" id="1.17.1.8"/>
    </reaction>
</comment>
<keyword evidence="6" id="KW-0520">NAD</keyword>
<dbReference type="OrthoDB" id="9790352at2"/>
<evidence type="ECO:0000256" key="9">
    <source>
        <dbReference type="ARBA" id="ARBA00038983"/>
    </source>
</evidence>
<comment type="pathway">
    <text evidence="8">Amino-acid biosynthesis; L-lysine biosynthesis via DAP pathway; (S)-tetrahydrodipicolinate from L-aspartate: step 4/4.</text>
</comment>
<dbReference type="STRING" id="709015.GCA_000472485_00947"/>
<evidence type="ECO:0000256" key="11">
    <source>
        <dbReference type="ARBA" id="ARBA00049396"/>
    </source>
</evidence>
<organism evidence="15 16">
    <name type="scientific">Pontibacter actiniarum</name>
    <dbReference type="NCBI Taxonomy" id="323450"/>
    <lineage>
        <taxon>Bacteria</taxon>
        <taxon>Pseudomonadati</taxon>
        <taxon>Bacteroidota</taxon>
        <taxon>Cytophagia</taxon>
        <taxon>Cytophagales</taxon>
        <taxon>Hymenobacteraceae</taxon>
        <taxon>Pontibacter</taxon>
    </lineage>
</organism>
<dbReference type="EC" id="1.17.1.8" evidence="9 12"/>
<dbReference type="GO" id="GO:0019877">
    <property type="term" value="P:diaminopimelate biosynthetic process"/>
    <property type="evidence" value="ECO:0007669"/>
    <property type="project" value="UniProtKB-KW"/>
</dbReference>
<dbReference type="Pfam" id="PF01113">
    <property type="entry name" value="DapB_N"/>
    <property type="match status" value="1"/>
</dbReference>
<evidence type="ECO:0000256" key="5">
    <source>
        <dbReference type="ARBA" id="ARBA00023002"/>
    </source>
</evidence>
<dbReference type="PANTHER" id="PTHR20836">
    <property type="entry name" value="DIHYDRODIPICOLINATE REDUCTASE"/>
    <property type="match status" value="1"/>
</dbReference>
<evidence type="ECO:0000313" key="16">
    <source>
        <dbReference type="Proteomes" id="UP000266292"/>
    </source>
</evidence>
<protein>
    <recommendedName>
        <fullName evidence="9 12">4-hydroxy-tetrahydrodipicolinate reductase</fullName>
        <ecNumber evidence="9 12">1.17.1.8</ecNumber>
    </recommendedName>
</protein>
<dbReference type="InterPro" id="IPR036291">
    <property type="entry name" value="NAD(P)-bd_dom_sf"/>
</dbReference>
<feature type="domain" description="Dihydrodipicolinate reductase C-terminal" evidence="14">
    <location>
        <begin position="106"/>
        <end position="236"/>
    </location>
</feature>
<dbReference type="InterPro" id="IPR023940">
    <property type="entry name" value="DHDPR_bac"/>
</dbReference>
<evidence type="ECO:0000256" key="12">
    <source>
        <dbReference type="NCBIfam" id="TIGR00036"/>
    </source>
</evidence>
<dbReference type="KEGG" id="pact:CA264_04750"/>
<gene>
    <name evidence="15" type="ORF">CA264_04750</name>
</gene>
<evidence type="ECO:0000256" key="3">
    <source>
        <dbReference type="ARBA" id="ARBA00022857"/>
    </source>
</evidence>
<dbReference type="SUPFAM" id="SSF55347">
    <property type="entry name" value="Glyceraldehyde-3-phosphate dehydrogenase-like, C-terminal domain"/>
    <property type="match status" value="1"/>
</dbReference>
<evidence type="ECO:0000256" key="8">
    <source>
        <dbReference type="ARBA" id="ARBA00037922"/>
    </source>
</evidence>
<evidence type="ECO:0000259" key="13">
    <source>
        <dbReference type="Pfam" id="PF01113"/>
    </source>
</evidence>
<dbReference type="AlphaFoldDB" id="A0A1X9YPJ7"/>
<dbReference type="GO" id="GO:0005829">
    <property type="term" value="C:cytosol"/>
    <property type="evidence" value="ECO:0007669"/>
    <property type="project" value="TreeGrafter"/>
</dbReference>
<name>A0A1X9YPJ7_9BACT</name>
<comment type="similarity">
    <text evidence="1">Belongs to the DapB family.</text>
</comment>
<keyword evidence="16" id="KW-1185">Reference proteome</keyword>
<dbReference type="PIRSF" id="PIRSF000161">
    <property type="entry name" value="DHPR"/>
    <property type="match status" value="1"/>
</dbReference>
<evidence type="ECO:0000256" key="10">
    <source>
        <dbReference type="ARBA" id="ARBA00049080"/>
    </source>
</evidence>
<dbReference type="Gene3D" id="3.40.50.720">
    <property type="entry name" value="NAD(P)-binding Rossmann-like Domain"/>
    <property type="match status" value="1"/>
</dbReference>
<comment type="catalytic activity">
    <reaction evidence="11">
        <text>(S)-2,3,4,5-tetrahydrodipicolinate + NAD(+) + H2O = (2S,4S)-4-hydroxy-2,3,4,5-tetrahydrodipicolinate + NADH + H(+)</text>
        <dbReference type="Rhea" id="RHEA:35323"/>
        <dbReference type="ChEBI" id="CHEBI:15377"/>
        <dbReference type="ChEBI" id="CHEBI:15378"/>
        <dbReference type="ChEBI" id="CHEBI:16845"/>
        <dbReference type="ChEBI" id="CHEBI:57540"/>
        <dbReference type="ChEBI" id="CHEBI:57945"/>
        <dbReference type="ChEBI" id="CHEBI:67139"/>
        <dbReference type="EC" id="1.17.1.8"/>
    </reaction>
</comment>
<dbReference type="Proteomes" id="UP000266292">
    <property type="component" value="Chromosome"/>
</dbReference>
<keyword evidence="3" id="KW-0521">NADP</keyword>
<dbReference type="RefSeq" id="WP_025605054.1">
    <property type="nucleotide sequence ID" value="NZ_CP021235.1"/>
</dbReference>